<evidence type="ECO:0000313" key="1">
    <source>
        <dbReference type="EMBL" id="AIJ10579.1"/>
    </source>
</evidence>
<dbReference type="GeneID" id="33941493"/>
<reference evidence="1 2" key="1">
    <citation type="journal article" date="2012" name="PLoS ONE">
        <title>Edwardsiella comparative phylogenomics reveal the new intra/inter-species taxonomic relationships, virulence evolution and niche adaptation mechanisms.</title>
        <authorList>
            <person name="Yang M."/>
            <person name="Lv Y."/>
            <person name="Xiao J."/>
            <person name="Wu H."/>
            <person name="Zheng H."/>
            <person name="Liu Q."/>
            <person name="Zhang Y."/>
            <person name="Wang Q."/>
        </authorList>
    </citation>
    <scope>NUCLEOTIDE SEQUENCE [LARGE SCALE GENOMIC DNA]</scope>
    <source>
        <strain evidence="2">080813</strain>
    </source>
</reference>
<protein>
    <recommendedName>
        <fullName evidence="3">DNA-binding protein</fullName>
    </recommendedName>
</protein>
<dbReference type="AlphaFoldDB" id="A0A076LYZ4"/>
<accession>A0A076LYZ4</accession>
<organism evidence="1 2">
    <name type="scientific">Edwardsiella anguillarum ET080813</name>
    <dbReference type="NCBI Taxonomy" id="667120"/>
    <lineage>
        <taxon>Bacteria</taxon>
        <taxon>Pseudomonadati</taxon>
        <taxon>Pseudomonadota</taxon>
        <taxon>Gammaproteobacteria</taxon>
        <taxon>Enterobacterales</taxon>
        <taxon>Hafniaceae</taxon>
        <taxon>Edwardsiella</taxon>
    </lineage>
</organism>
<dbReference type="KEGG" id="ete:ETEE_4174"/>
<proteinExistence type="predicted"/>
<gene>
    <name evidence="1" type="ORF">ETEE_4174</name>
</gene>
<evidence type="ECO:0008006" key="3">
    <source>
        <dbReference type="Google" id="ProtNLM"/>
    </source>
</evidence>
<name>A0A076LYZ4_9GAMM</name>
<dbReference type="EMBL" id="CP006664">
    <property type="protein sequence ID" value="AIJ10579.1"/>
    <property type="molecule type" value="Genomic_DNA"/>
</dbReference>
<dbReference type="HOGENOM" id="CLU_185257_1_0_6"/>
<dbReference type="Proteomes" id="UP000028681">
    <property type="component" value="Chromosome"/>
</dbReference>
<sequence>MGNITIHVTVNAPYVSINEYARLSGIPVATCRGMVADGRIIIRPKNVAQEKIEVNMIAMLKDAIANSGP</sequence>
<dbReference type="RefSeq" id="WP_034165283.1">
    <property type="nucleotide sequence ID" value="NZ_CP006664.1"/>
</dbReference>
<evidence type="ECO:0000313" key="2">
    <source>
        <dbReference type="Proteomes" id="UP000028681"/>
    </source>
</evidence>